<name>A0A6L3V7Q4_9BACI</name>
<comment type="caution">
    <text evidence="2">The sequence shown here is derived from an EMBL/GenBank/DDBJ whole genome shotgun (WGS) entry which is preliminary data.</text>
</comment>
<dbReference type="InterPro" id="IPR049468">
    <property type="entry name" value="Restrct_endonuc-II-like_dom"/>
</dbReference>
<proteinExistence type="predicted"/>
<dbReference type="OrthoDB" id="9757917at2"/>
<dbReference type="AlphaFoldDB" id="A0A6L3V7Q4"/>
<dbReference type="Pfam" id="PF18741">
    <property type="entry name" value="MTES_1575"/>
    <property type="match status" value="1"/>
</dbReference>
<evidence type="ECO:0000313" key="3">
    <source>
        <dbReference type="Proteomes" id="UP000481030"/>
    </source>
</evidence>
<evidence type="ECO:0000313" key="2">
    <source>
        <dbReference type="EMBL" id="KAB2336366.1"/>
    </source>
</evidence>
<feature type="domain" description="Restriction endonuclease type II-like" evidence="1">
    <location>
        <begin position="2"/>
        <end position="79"/>
    </location>
</feature>
<dbReference type="InterPro" id="IPR011335">
    <property type="entry name" value="Restrct_endonuc-II-like"/>
</dbReference>
<dbReference type="Proteomes" id="UP000481030">
    <property type="component" value="Unassembled WGS sequence"/>
</dbReference>
<keyword evidence="3" id="KW-1185">Reference proteome</keyword>
<reference evidence="2 3" key="1">
    <citation type="journal article" date="2016" name="Antonie Van Leeuwenhoek">
        <title>Bacillus depressus sp. nov., isolated from soil of a sunflower field.</title>
        <authorList>
            <person name="Wei X."/>
            <person name="Xin D."/>
            <person name="Xin Y."/>
            <person name="Zhang H."/>
            <person name="Wang T."/>
            <person name="Zhang J."/>
        </authorList>
    </citation>
    <scope>NUCLEOTIDE SEQUENCE [LARGE SCALE GENOMIC DNA]</scope>
    <source>
        <strain evidence="2 3">BZ1</strain>
    </source>
</reference>
<dbReference type="Gene3D" id="3.40.960.10">
    <property type="entry name" value="VSR Endonuclease"/>
    <property type="match status" value="1"/>
</dbReference>
<gene>
    <name evidence="2" type="ORF">F7731_11900</name>
</gene>
<organism evidence="2 3">
    <name type="scientific">Cytobacillus depressus</name>
    <dbReference type="NCBI Taxonomy" id="1602942"/>
    <lineage>
        <taxon>Bacteria</taxon>
        <taxon>Bacillati</taxon>
        <taxon>Bacillota</taxon>
        <taxon>Bacilli</taxon>
        <taxon>Bacillales</taxon>
        <taxon>Bacillaceae</taxon>
        <taxon>Cytobacillus</taxon>
    </lineage>
</organism>
<sequence>MVQPQVKLGNYLINLVFEGIRDRLAVECDGERWHGPEKWEEDMQRQYDLERAGWKFWRVRGREFFYNKTKSLESLWSKLEEMGIEKVAN</sequence>
<dbReference type="EMBL" id="WBOS01000004">
    <property type="protein sequence ID" value="KAB2336366.1"/>
    <property type="molecule type" value="Genomic_DNA"/>
</dbReference>
<accession>A0A6L3V7Q4</accession>
<evidence type="ECO:0000259" key="1">
    <source>
        <dbReference type="Pfam" id="PF18741"/>
    </source>
</evidence>
<protein>
    <submittedName>
        <fullName evidence="2">DUF559 domain-containing protein</fullName>
    </submittedName>
</protein>
<dbReference type="RefSeq" id="WP_151535166.1">
    <property type="nucleotide sequence ID" value="NZ_WBOS01000004.1"/>
</dbReference>
<dbReference type="SUPFAM" id="SSF52980">
    <property type="entry name" value="Restriction endonuclease-like"/>
    <property type="match status" value="1"/>
</dbReference>